<keyword evidence="1" id="KW-0812">Transmembrane</keyword>
<gene>
    <name evidence="3" type="ORF">MSMAP_1317</name>
</gene>
<dbReference type="Proteomes" id="UP000033116">
    <property type="component" value="Chromosome"/>
</dbReference>
<feature type="domain" description="PEF-CTERM protein sorting" evidence="2">
    <location>
        <begin position="56"/>
        <end position="80"/>
    </location>
</feature>
<organism evidence="3 4">
    <name type="scientific">Methanosarcina mazei SarPi</name>
    <dbReference type="NCBI Taxonomy" id="1434115"/>
    <lineage>
        <taxon>Archaea</taxon>
        <taxon>Methanobacteriati</taxon>
        <taxon>Methanobacteriota</taxon>
        <taxon>Stenosarchaea group</taxon>
        <taxon>Methanomicrobia</taxon>
        <taxon>Methanosarcinales</taxon>
        <taxon>Methanosarcinaceae</taxon>
        <taxon>Methanosarcina</taxon>
    </lineage>
</organism>
<evidence type="ECO:0000313" key="4">
    <source>
        <dbReference type="Proteomes" id="UP000033116"/>
    </source>
</evidence>
<dbReference type="AlphaFoldDB" id="A0A0E3R856"/>
<evidence type="ECO:0000256" key="1">
    <source>
        <dbReference type="SAM" id="Phobius"/>
    </source>
</evidence>
<proteinExistence type="predicted"/>
<dbReference type="InterPro" id="IPR017474">
    <property type="entry name" value="PEF_CTERM_C"/>
</dbReference>
<dbReference type="EMBL" id="CP009511">
    <property type="protein sequence ID" value="AKB61302.1"/>
    <property type="molecule type" value="Genomic_DNA"/>
</dbReference>
<name>A0A0E3R856_METMZ</name>
<dbReference type="Pfam" id="PF26596">
    <property type="entry name" value="PEF-CTERM_ARCH"/>
    <property type="match status" value="1"/>
</dbReference>
<keyword evidence="1" id="KW-1133">Transmembrane helix</keyword>
<evidence type="ECO:0000313" key="3">
    <source>
        <dbReference type="EMBL" id="AKB61302.1"/>
    </source>
</evidence>
<feature type="transmembrane region" description="Helical" evidence="1">
    <location>
        <begin position="21"/>
        <end position="39"/>
    </location>
</feature>
<feature type="transmembrane region" description="Helical" evidence="1">
    <location>
        <begin position="59"/>
        <end position="77"/>
    </location>
</feature>
<reference evidence="3 4" key="1">
    <citation type="submission" date="2014-07" db="EMBL/GenBank/DDBJ databases">
        <title>Methanogenic archaea and the global carbon cycle.</title>
        <authorList>
            <person name="Henriksen J.R."/>
            <person name="Luke J."/>
            <person name="Reinhart S."/>
            <person name="Benedict M.N."/>
            <person name="Youngblut N.D."/>
            <person name="Metcalf M.E."/>
            <person name="Whitaker R.J."/>
            <person name="Metcalf W.W."/>
        </authorList>
    </citation>
    <scope>NUCLEOTIDE SEQUENCE [LARGE SCALE GENOMIC DNA]</scope>
    <source>
        <strain evidence="3 4">SarPi</strain>
    </source>
</reference>
<evidence type="ECO:0000259" key="2">
    <source>
        <dbReference type="Pfam" id="PF26596"/>
    </source>
</evidence>
<dbReference type="HOGENOM" id="CLU_2550304_0_0_2"/>
<accession>A0A0E3R856</accession>
<keyword evidence="1" id="KW-0472">Membrane</keyword>
<sequence length="82" mass="9007">MFNGMRFYEYDDAQDHKVTEVVVVFSGTITGTPTFAAHVQWGSGSAFFGPGDTTQIPEFPTMALPVAAILGLMFIFGRKKQE</sequence>
<protein>
    <recommendedName>
        <fullName evidence="2">PEF-CTERM protein sorting domain-containing protein</fullName>
    </recommendedName>
</protein>
<dbReference type="PATRIC" id="fig|1434115.4.peg.1667"/>
<dbReference type="NCBIfam" id="TIGR03024">
    <property type="entry name" value="arch_PEF_CTERM"/>
    <property type="match status" value="1"/>
</dbReference>